<dbReference type="InterPro" id="IPR011322">
    <property type="entry name" value="N-reg_PII-like_a/b"/>
</dbReference>
<dbReference type="AlphaFoldDB" id="A0A1I7M362"/>
<protein>
    <submittedName>
        <fullName evidence="2">Putative signal transducing protein</fullName>
    </submittedName>
</protein>
<organism evidence="2 3">
    <name type="scientific">Pseudoduganella namucuonensis</name>
    <dbReference type="NCBI Taxonomy" id="1035707"/>
    <lineage>
        <taxon>Bacteria</taxon>
        <taxon>Pseudomonadati</taxon>
        <taxon>Pseudomonadota</taxon>
        <taxon>Betaproteobacteria</taxon>
        <taxon>Burkholderiales</taxon>
        <taxon>Oxalobacteraceae</taxon>
        <taxon>Telluria group</taxon>
        <taxon>Pseudoduganella</taxon>
    </lineage>
</organism>
<keyword evidence="3" id="KW-1185">Reference proteome</keyword>
<dbReference type="Proteomes" id="UP000199391">
    <property type="component" value="Unassembled WGS sequence"/>
</dbReference>
<dbReference type="EMBL" id="FPBO01000051">
    <property type="protein sequence ID" value="SFV16384.1"/>
    <property type="molecule type" value="Genomic_DNA"/>
</dbReference>
<dbReference type="Gene3D" id="3.30.70.790">
    <property type="entry name" value="UreE, C-terminal domain"/>
    <property type="match status" value="1"/>
</dbReference>
<name>A0A1I7M362_9BURK</name>
<gene>
    <name evidence="2" type="ORF">SAMN05216552_105140</name>
</gene>
<dbReference type="OrthoDB" id="8683631at2"/>
<dbReference type="SUPFAM" id="SSF54913">
    <property type="entry name" value="GlnB-like"/>
    <property type="match status" value="1"/>
</dbReference>
<evidence type="ECO:0000313" key="2">
    <source>
        <dbReference type="EMBL" id="SFV16384.1"/>
    </source>
</evidence>
<proteinExistence type="predicted"/>
<dbReference type="RefSeq" id="WP_093560805.1">
    <property type="nucleotide sequence ID" value="NZ_FPBO01000051.1"/>
</dbReference>
<accession>A0A1I7M362</accession>
<dbReference type="STRING" id="1035707.SAMN05216552_105140"/>
<evidence type="ECO:0000313" key="3">
    <source>
        <dbReference type="Proteomes" id="UP000199391"/>
    </source>
</evidence>
<evidence type="ECO:0000259" key="1">
    <source>
        <dbReference type="Pfam" id="PF09413"/>
    </source>
</evidence>
<sequence>MDHGYQVIATFLVPMEAHLARGCLAAAGIPAVLADDHLTQTHLLLAPAIGGTRVMVPERYAAQARETLAAYERGEYALPEDANVESVIPLR</sequence>
<dbReference type="Pfam" id="PF09413">
    <property type="entry name" value="DUF2007"/>
    <property type="match status" value="1"/>
</dbReference>
<reference evidence="3" key="1">
    <citation type="submission" date="2016-10" db="EMBL/GenBank/DDBJ databases">
        <authorList>
            <person name="Varghese N."/>
            <person name="Submissions S."/>
        </authorList>
    </citation>
    <scope>NUCLEOTIDE SEQUENCE [LARGE SCALE GENOMIC DNA]</scope>
    <source>
        <strain evidence="3">CGMCC 1.11014</strain>
    </source>
</reference>
<feature type="domain" description="DUF2007" evidence="1">
    <location>
        <begin position="14"/>
        <end position="71"/>
    </location>
</feature>
<dbReference type="InterPro" id="IPR018551">
    <property type="entry name" value="DUF2007"/>
</dbReference>